<evidence type="ECO:0000313" key="3">
    <source>
        <dbReference type="EMBL" id="TKA67769.1"/>
    </source>
</evidence>
<feature type="domain" description="DUF1746" evidence="2">
    <location>
        <begin position="62"/>
        <end position="175"/>
    </location>
</feature>
<feature type="region of interest" description="Disordered" evidence="1">
    <location>
        <begin position="1"/>
        <end position="30"/>
    </location>
</feature>
<accession>A0A4V6WKX7</accession>
<keyword evidence="4" id="KW-1185">Reference proteome</keyword>
<gene>
    <name evidence="3" type="ORF">B0A49_05404</name>
</gene>
<protein>
    <recommendedName>
        <fullName evidence="2">DUF1746 domain-containing protein</fullName>
    </recommendedName>
</protein>
<sequence>MSDEPPASAANHSQHVGEGTGEEHAADGGTQAAASFRRKMRAQNRRLFNKKKVELLDDILRNFDILVYAELSAVYYMDCSFIRFVLRALIQFFYLTPKSSIFPEPPENRPYIGSIFGANIMCLILHIYLAAPEAGEATRGYLHGGLVIDFTGQEGPTSKVHLVLLDIAVLVLQLLQLATFAERRKLVRPRTTSSQLLSSSDTETPLPAQDHDSEERGVLRSDQHATDALNGIELQPMHVSRGTPDNLVGDDENSERAALLASTQEHSASATDAHIIDLFFSGQIVIADLHIIDTVREFYRAYQNHTPTAASSTSSFSAIAGNRLGFSLRVAGRNLA</sequence>
<proteinExistence type="predicted"/>
<dbReference type="EMBL" id="NAJN01000879">
    <property type="protein sequence ID" value="TKA67769.1"/>
    <property type="molecule type" value="Genomic_DNA"/>
</dbReference>
<dbReference type="Pfam" id="PF08508">
    <property type="entry name" value="DUF1746"/>
    <property type="match status" value="1"/>
</dbReference>
<dbReference type="GO" id="GO:0044695">
    <property type="term" value="C:Dsc E3 ubiquitin ligase complex"/>
    <property type="evidence" value="ECO:0007669"/>
    <property type="project" value="InterPro"/>
</dbReference>
<comment type="caution">
    <text evidence="3">The sequence shown here is derived from an EMBL/GenBank/DDBJ whole genome shotgun (WGS) entry which is preliminary data.</text>
</comment>
<name>A0A4V6WKX7_9PEZI</name>
<dbReference type="OrthoDB" id="5428737at2759"/>
<dbReference type="InterPro" id="IPR038967">
    <property type="entry name" value="Dsc4-like"/>
</dbReference>
<dbReference type="Proteomes" id="UP000308768">
    <property type="component" value="Unassembled WGS sequence"/>
</dbReference>
<dbReference type="GO" id="GO:0005783">
    <property type="term" value="C:endoplasmic reticulum"/>
    <property type="evidence" value="ECO:0007669"/>
    <property type="project" value="TreeGrafter"/>
</dbReference>
<dbReference type="STRING" id="331657.A0A4V6WKX7"/>
<dbReference type="PANTHER" id="PTHR39405:SF1">
    <property type="entry name" value="DSC E3 UBIQUITIN LIGASE COMPLEX SUBUNIT 4"/>
    <property type="match status" value="1"/>
</dbReference>
<evidence type="ECO:0000259" key="2">
    <source>
        <dbReference type="Pfam" id="PF08508"/>
    </source>
</evidence>
<feature type="compositionally biased region" description="Basic and acidic residues" evidence="1">
    <location>
        <begin position="209"/>
        <end position="220"/>
    </location>
</feature>
<dbReference type="PANTHER" id="PTHR39405">
    <property type="entry name" value="DSC E3 UBIQUITIN LIGASE COMPLEX SUBUNIT 4"/>
    <property type="match status" value="1"/>
</dbReference>
<dbReference type="AlphaFoldDB" id="A0A4V6WKX7"/>
<evidence type="ECO:0000313" key="4">
    <source>
        <dbReference type="Proteomes" id="UP000308768"/>
    </source>
</evidence>
<evidence type="ECO:0000256" key="1">
    <source>
        <dbReference type="SAM" id="MobiDB-lite"/>
    </source>
</evidence>
<feature type="region of interest" description="Disordered" evidence="1">
    <location>
        <begin position="191"/>
        <end position="220"/>
    </location>
</feature>
<reference evidence="3 4" key="1">
    <citation type="submission" date="2017-03" db="EMBL/GenBank/DDBJ databases">
        <title>Genomes of endolithic fungi from Antarctica.</title>
        <authorList>
            <person name="Coleine C."/>
            <person name="Masonjones S."/>
            <person name="Stajich J.E."/>
        </authorList>
    </citation>
    <scope>NUCLEOTIDE SEQUENCE [LARGE SCALE GENOMIC DNA]</scope>
    <source>
        <strain evidence="3 4">CCFEE 5187</strain>
    </source>
</reference>
<organism evidence="3 4">
    <name type="scientific">Cryomyces minteri</name>
    <dbReference type="NCBI Taxonomy" id="331657"/>
    <lineage>
        <taxon>Eukaryota</taxon>
        <taxon>Fungi</taxon>
        <taxon>Dikarya</taxon>
        <taxon>Ascomycota</taxon>
        <taxon>Pezizomycotina</taxon>
        <taxon>Dothideomycetes</taxon>
        <taxon>Dothideomycetes incertae sedis</taxon>
        <taxon>Cryomyces</taxon>
    </lineage>
</organism>
<dbReference type="GO" id="GO:0032933">
    <property type="term" value="P:SREBP signaling pathway"/>
    <property type="evidence" value="ECO:0007669"/>
    <property type="project" value="InterPro"/>
</dbReference>
<feature type="compositionally biased region" description="Low complexity" evidence="1">
    <location>
        <begin position="191"/>
        <end position="200"/>
    </location>
</feature>
<dbReference type="InterPro" id="IPR013715">
    <property type="entry name" value="DUF1746"/>
</dbReference>